<gene>
    <name evidence="1" type="ORF">AMJ74_05645</name>
</gene>
<evidence type="ECO:0008006" key="3">
    <source>
        <dbReference type="Google" id="ProtNLM"/>
    </source>
</evidence>
<dbReference type="AlphaFoldDB" id="A0A0S8JTQ1"/>
<dbReference type="EMBL" id="LJVE01000117">
    <property type="protein sequence ID" value="KPL13217.1"/>
    <property type="molecule type" value="Genomic_DNA"/>
</dbReference>
<name>A0A0S8JTQ1_UNCW3</name>
<dbReference type="InterPro" id="IPR023811">
    <property type="entry name" value="CHP04076"/>
</dbReference>
<organism evidence="1 2">
    <name type="scientific">candidate division WOR_3 bacterium SM1_77</name>
    <dbReference type="NCBI Taxonomy" id="1703778"/>
    <lineage>
        <taxon>Bacteria</taxon>
        <taxon>Bacteria division WOR-3</taxon>
    </lineage>
</organism>
<proteinExistence type="predicted"/>
<dbReference type="Proteomes" id="UP000050975">
    <property type="component" value="Unassembled WGS sequence"/>
</dbReference>
<evidence type="ECO:0000313" key="1">
    <source>
        <dbReference type="EMBL" id="KPL13217.1"/>
    </source>
</evidence>
<comment type="caution">
    <text evidence="1">The sequence shown here is derived from an EMBL/GenBank/DDBJ whole genome shotgun (WGS) entry which is preliminary data.</text>
</comment>
<reference evidence="1 2" key="1">
    <citation type="journal article" date="2015" name="Microbiome">
        <title>Genomic resolution of linkages in carbon, nitrogen, and sulfur cycling among widespread estuary sediment bacteria.</title>
        <authorList>
            <person name="Baker B.J."/>
            <person name="Lazar C.S."/>
            <person name="Teske A.P."/>
            <person name="Dick G.J."/>
        </authorList>
    </citation>
    <scope>NUCLEOTIDE SEQUENCE [LARGE SCALE GENOMIC DNA]</scope>
    <source>
        <strain evidence="1">SM1_77</strain>
    </source>
</reference>
<evidence type="ECO:0000313" key="2">
    <source>
        <dbReference type="Proteomes" id="UP000050975"/>
    </source>
</evidence>
<protein>
    <recommendedName>
        <fullName evidence="3">TIGR04076 family protein</fullName>
    </recommendedName>
</protein>
<dbReference type="NCBIfam" id="TIGR04076">
    <property type="entry name" value="TIGR04076 family protein"/>
    <property type="match status" value="1"/>
</dbReference>
<sequence length="94" mass="10569">MTFKDLRITAVRVEGPCSRTRLGATFYIRNACLEIPPGERVCMYALGSLLPVISGAMIRNEPEQGVLDLLQEWQCPDPEATVVFRIEEDKVDKT</sequence>
<accession>A0A0S8JTQ1</accession>